<evidence type="ECO:0000313" key="6">
    <source>
        <dbReference type="Proteomes" id="UP000494249"/>
    </source>
</evidence>
<dbReference type="InterPro" id="IPR018062">
    <property type="entry name" value="HTH_AraC-typ_CS"/>
</dbReference>
<dbReference type="PRINTS" id="PR00032">
    <property type="entry name" value="HTHARAC"/>
</dbReference>
<dbReference type="Pfam" id="PF06445">
    <property type="entry name" value="GyrI-like"/>
    <property type="match status" value="1"/>
</dbReference>
<dbReference type="SMART" id="SM00342">
    <property type="entry name" value="HTH_ARAC"/>
    <property type="match status" value="1"/>
</dbReference>
<dbReference type="InterPro" id="IPR020449">
    <property type="entry name" value="Tscrpt_reg_AraC-type_HTH"/>
</dbReference>
<keyword evidence="2" id="KW-0238">DNA-binding</keyword>
<dbReference type="EMBL" id="CADIKB010000014">
    <property type="protein sequence ID" value="CAB3698059.1"/>
    <property type="molecule type" value="Genomic_DNA"/>
</dbReference>
<accession>A0A6J5BBQ5</accession>
<evidence type="ECO:0000256" key="1">
    <source>
        <dbReference type="ARBA" id="ARBA00023015"/>
    </source>
</evidence>
<dbReference type="RefSeq" id="WP_013586783.1">
    <property type="nucleotide sequence ID" value="NZ_CADFGL010000014.1"/>
</dbReference>
<dbReference type="PANTHER" id="PTHR40055:SF1">
    <property type="entry name" value="TRANSCRIPTIONAL REGULATOR YGIV-RELATED"/>
    <property type="match status" value="1"/>
</dbReference>
<dbReference type="Proteomes" id="UP000494249">
    <property type="component" value="Unassembled WGS sequence"/>
</dbReference>
<dbReference type="Pfam" id="PF12833">
    <property type="entry name" value="HTH_18"/>
    <property type="match status" value="1"/>
</dbReference>
<protein>
    <submittedName>
        <fullName evidence="5">DNA gyrase inhibitor</fullName>
    </submittedName>
</protein>
<proteinExistence type="predicted"/>
<dbReference type="InterPro" id="IPR011256">
    <property type="entry name" value="Reg_factor_effector_dom_sf"/>
</dbReference>
<evidence type="ECO:0000256" key="2">
    <source>
        <dbReference type="ARBA" id="ARBA00023125"/>
    </source>
</evidence>
<evidence type="ECO:0000313" key="5">
    <source>
        <dbReference type="EMBL" id="CAB3698059.1"/>
    </source>
</evidence>
<dbReference type="SMART" id="SM00871">
    <property type="entry name" value="AraC_E_bind"/>
    <property type="match status" value="1"/>
</dbReference>
<evidence type="ECO:0000259" key="4">
    <source>
        <dbReference type="PROSITE" id="PS01124"/>
    </source>
</evidence>
<dbReference type="AlphaFoldDB" id="A0A6J5BBQ5"/>
<dbReference type="SUPFAM" id="SSF55136">
    <property type="entry name" value="Probable bacterial effector-binding domain"/>
    <property type="match status" value="1"/>
</dbReference>
<name>A0A6J5BBQ5_9BURK</name>
<dbReference type="SUPFAM" id="SSF46689">
    <property type="entry name" value="Homeodomain-like"/>
    <property type="match status" value="2"/>
</dbReference>
<dbReference type="PROSITE" id="PS00041">
    <property type="entry name" value="HTH_ARAC_FAMILY_1"/>
    <property type="match status" value="1"/>
</dbReference>
<dbReference type="InterPro" id="IPR018060">
    <property type="entry name" value="HTH_AraC"/>
</dbReference>
<dbReference type="InterPro" id="IPR009057">
    <property type="entry name" value="Homeodomain-like_sf"/>
</dbReference>
<sequence length="296" mass="33292">MTFHTRDNMNDSTSRTRYETRLGRVLDHIYDHLDEPLDIDRLAEIACLSPYHWHRIYQAMYGETVAATVRRLRLHRAAGYLANGTMPIAEIASRSGYSSLQSFSRTFRAVFGVPPAQYRNEGTHSRFRPALSGEKQMTLREVEIRRMEPMAILSVDHVGSYMQIGKAFDALFGWLGKNNLLAADLRMIGVYYDDPGMVDENALRSKAGVLLPGPLSMSVTVSPPVSIEPVRGGEYAVLRHTGPYSDMRAAYEWLYGTWLVQSGREAADAPVFEEYLNSPKTTAPAELVTEICLPLR</sequence>
<gene>
    <name evidence="5" type="primary">sbmC</name>
    <name evidence="5" type="ORF">LMG22037_03348</name>
</gene>
<dbReference type="InterPro" id="IPR010499">
    <property type="entry name" value="AraC_E-bd"/>
</dbReference>
<dbReference type="GO" id="GO:0043565">
    <property type="term" value="F:sequence-specific DNA binding"/>
    <property type="evidence" value="ECO:0007669"/>
    <property type="project" value="InterPro"/>
</dbReference>
<dbReference type="PANTHER" id="PTHR40055">
    <property type="entry name" value="TRANSCRIPTIONAL REGULATOR YGIV-RELATED"/>
    <property type="match status" value="1"/>
</dbReference>
<evidence type="ECO:0000256" key="3">
    <source>
        <dbReference type="ARBA" id="ARBA00023163"/>
    </source>
</evidence>
<organism evidence="5 6">
    <name type="scientific">Paraburkholderia phenoliruptrix</name>
    <dbReference type="NCBI Taxonomy" id="252970"/>
    <lineage>
        <taxon>Bacteria</taxon>
        <taxon>Pseudomonadati</taxon>
        <taxon>Pseudomonadota</taxon>
        <taxon>Betaproteobacteria</taxon>
        <taxon>Burkholderiales</taxon>
        <taxon>Burkholderiaceae</taxon>
        <taxon>Paraburkholderia</taxon>
    </lineage>
</organism>
<keyword evidence="1" id="KW-0805">Transcription regulation</keyword>
<dbReference type="InterPro" id="IPR029442">
    <property type="entry name" value="GyrI-like"/>
</dbReference>
<dbReference type="PROSITE" id="PS01124">
    <property type="entry name" value="HTH_ARAC_FAMILY_2"/>
    <property type="match status" value="1"/>
</dbReference>
<reference evidence="5 6" key="1">
    <citation type="submission" date="2020-04" db="EMBL/GenBank/DDBJ databases">
        <authorList>
            <person name="De Canck E."/>
        </authorList>
    </citation>
    <scope>NUCLEOTIDE SEQUENCE [LARGE SCALE GENOMIC DNA]</scope>
    <source>
        <strain evidence="5 6">LMG 22037</strain>
    </source>
</reference>
<keyword evidence="3" id="KW-0804">Transcription</keyword>
<dbReference type="Gene3D" id="3.20.80.10">
    <property type="entry name" value="Regulatory factor, effector binding domain"/>
    <property type="match status" value="1"/>
</dbReference>
<dbReference type="GO" id="GO:0003700">
    <property type="term" value="F:DNA-binding transcription factor activity"/>
    <property type="evidence" value="ECO:0007669"/>
    <property type="project" value="InterPro"/>
</dbReference>
<feature type="domain" description="HTH araC/xylS-type" evidence="4">
    <location>
        <begin position="23"/>
        <end position="121"/>
    </location>
</feature>
<dbReference type="InterPro" id="IPR050908">
    <property type="entry name" value="SmbC-like"/>
</dbReference>
<dbReference type="Gene3D" id="1.10.10.60">
    <property type="entry name" value="Homeodomain-like"/>
    <property type="match status" value="2"/>
</dbReference>